<evidence type="ECO:0000313" key="3">
    <source>
        <dbReference type="Proteomes" id="UP000198716"/>
    </source>
</evidence>
<dbReference type="InterPro" id="IPR053144">
    <property type="entry name" value="Acetyltransferase_Butenolide"/>
</dbReference>
<dbReference type="PROSITE" id="PS51186">
    <property type="entry name" value="GNAT"/>
    <property type="match status" value="1"/>
</dbReference>
<dbReference type="InterPro" id="IPR000182">
    <property type="entry name" value="GNAT_dom"/>
</dbReference>
<evidence type="ECO:0000259" key="1">
    <source>
        <dbReference type="PROSITE" id="PS51186"/>
    </source>
</evidence>
<dbReference type="CDD" id="cd04301">
    <property type="entry name" value="NAT_SF"/>
    <property type="match status" value="1"/>
</dbReference>
<dbReference type="Pfam" id="PF00583">
    <property type="entry name" value="Acetyltransf_1"/>
    <property type="match status" value="1"/>
</dbReference>
<keyword evidence="2" id="KW-0808">Transferase</keyword>
<sequence length="162" mass="18932">MEKQWRDPARVCFDRGVSPHHPYEFDDDPNRIDLDVVWRFLSTEAYWGRWREFDDFHRQVRHAWRVVGCYDPHGDTVGFARAFSDGVAMAYLADVYIETAHRGRGLGRGLVHEMIDNGPGKNFKWMLHTDDAHELYRDFGFAEPNARYLERQPSYHSGSGAV</sequence>
<protein>
    <submittedName>
        <fullName evidence="2">Acetyltransferase (GNAT) domain-containing protein</fullName>
    </submittedName>
</protein>
<reference evidence="3" key="1">
    <citation type="submission" date="2016-10" db="EMBL/GenBank/DDBJ databases">
        <authorList>
            <person name="Varghese N."/>
            <person name="Submissions S."/>
        </authorList>
    </citation>
    <scope>NUCLEOTIDE SEQUENCE [LARGE SCALE GENOMIC DNA]</scope>
    <source>
        <strain evidence="3">DSM 45004</strain>
    </source>
</reference>
<dbReference type="PANTHER" id="PTHR43233">
    <property type="entry name" value="FAMILY N-ACETYLTRANSFERASE, PUTATIVE (AFU_ORTHOLOGUE AFUA_6G03350)-RELATED"/>
    <property type="match status" value="1"/>
</dbReference>
<dbReference type="SUPFAM" id="SSF55729">
    <property type="entry name" value="Acyl-CoA N-acyltransferases (Nat)"/>
    <property type="match status" value="1"/>
</dbReference>
<dbReference type="PANTHER" id="PTHR43233:SF1">
    <property type="entry name" value="FAMILY N-ACETYLTRANSFERASE, PUTATIVE (AFU_ORTHOLOGUE AFUA_6G03350)-RELATED"/>
    <property type="match status" value="1"/>
</dbReference>
<evidence type="ECO:0000313" key="2">
    <source>
        <dbReference type="EMBL" id="SFD97894.1"/>
    </source>
</evidence>
<proteinExistence type="predicted"/>
<dbReference type="EMBL" id="FOMZ01000006">
    <property type="protein sequence ID" value="SFD97894.1"/>
    <property type="molecule type" value="Genomic_DNA"/>
</dbReference>
<accession>A0A1I1WRR7</accession>
<name>A0A1I1WRR7_9ACTN</name>
<dbReference type="Proteomes" id="UP000198716">
    <property type="component" value="Unassembled WGS sequence"/>
</dbReference>
<keyword evidence="3" id="KW-1185">Reference proteome</keyword>
<dbReference type="AlphaFoldDB" id="A0A1I1WRR7"/>
<organism evidence="2 3">
    <name type="scientific">Actinopolyspora alba</name>
    <dbReference type="NCBI Taxonomy" id="673379"/>
    <lineage>
        <taxon>Bacteria</taxon>
        <taxon>Bacillati</taxon>
        <taxon>Actinomycetota</taxon>
        <taxon>Actinomycetes</taxon>
        <taxon>Actinopolysporales</taxon>
        <taxon>Actinopolysporaceae</taxon>
        <taxon>Actinopolyspora</taxon>
        <taxon>Actinopolyspora alba group</taxon>
    </lineage>
</organism>
<feature type="domain" description="N-acetyltransferase" evidence="1">
    <location>
        <begin position="23"/>
        <end position="162"/>
    </location>
</feature>
<dbReference type="Gene3D" id="3.40.630.30">
    <property type="match status" value="1"/>
</dbReference>
<gene>
    <name evidence="2" type="ORF">SAMN04487819_10661</name>
</gene>
<dbReference type="InterPro" id="IPR016181">
    <property type="entry name" value="Acyl_CoA_acyltransferase"/>
</dbReference>
<dbReference type="GO" id="GO:0016747">
    <property type="term" value="F:acyltransferase activity, transferring groups other than amino-acyl groups"/>
    <property type="evidence" value="ECO:0007669"/>
    <property type="project" value="InterPro"/>
</dbReference>